<dbReference type="PROSITE" id="PS50097">
    <property type="entry name" value="BTB"/>
    <property type="match status" value="1"/>
</dbReference>
<dbReference type="WBParaSite" id="PDA_v2.g30115.t1">
    <property type="protein sequence ID" value="PDA_v2.g30115.t1"/>
    <property type="gene ID" value="PDA_v2.g30115"/>
</dbReference>
<protein>
    <submittedName>
        <fullName evidence="3">BTB domain-containing protein</fullName>
    </submittedName>
</protein>
<dbReference type="Gene3D" id="3.30.710.10">
    <property type="entry name" value="Potassium Channel Kv1.1, Chain A"/>
    <property type="match status" value="1"/>
</dbReference>
<name>A0A914QRU3_9BILA</name>
<proteinExistence type="predicted"/>
<reference evidence="3" key="1">
    <citation type="submission" date="2022-11" db="UniProtKB">
        <authorList>
            <consortium name="WormBaseParasite"/>
        </authorList>
    </citation>
    <scope>IDENTIFICATION</scope>
</reference>
<feature type="domain" description="BTB" evidence="1">
    <location>
        <begin position="154"/>
        <end position="221"/>
    </location>
</feature>
<dbReference type="SUPFAM" id="SSF54695">
    <property type="entry name" value="POZ domain"/>
    <property type="match status" value="1"/>
</dbReference>
<dbReference type="CDD" id="cd18186">
    <property type="entry name" value="BTB_POZ_ZBTB_KLHL-like"/>
    <property type="match status" value="1"/>
</dbReference>
<keyword evidence="2" id="KW-1185">Reference proteome</keyword>
<organism evidence="2 3">
    <name type="scientific">Panagrolaimus davidi</name>
    <dbReference type="NCBI Taxonomy" id="227884"/>
    <lineage>
        <taxon>Eukaryota</taxon>
        <taxon>Metazoa</taxon>
        <taxon>Ecdysozoa</taxon>
        <taxon>Nematoda</taxon>
        <taxon>Chromadorea</taxon>
        <taxon>Rhabditida</taxon>
        <taxon>Tylenchina</taxon>
        <taxon>Panagrolaimomorpha</taxon>
        <taxon>Panagrolaimoidea</taxon>
        <taxon>Panagrolaimidae</taxon>
        <taxon>Panagrolaimus</taxon>
    </lineage>
</organism>
<dbReference type="InterPro" id="IPR000210">
    <property type="entry name" value="BTB/POZ_dom"/>
</dbReference>
<evidence type="ECO:0000313" key="3">
    <source>
        <dbReference type="WBParaSite" id="PDA_v2.g30115.t1"/>
    </source>
</evidence>
<dbReference type="SMART" id="SM00225">
    <property type="entry name" value="BTB"/>
    <property type="match status" value="1"/>
</dbReference>
<evidence type="ECO:0000259" key="1">
    <source>
        <dbReference type="PROSITE" id="PS50097"/>
    </source>
</evidence>
<dbReference type="Pfam" id="PF00651">
    <property type="entry name" value="BTB"/>
    <property type="match status" value="1"/>
</dbReference>
<dbReference type="Proteomes" id="UP000887578">
    <property type="component" value="Unplaced"/>
</dbReference>
<dbReference type="InterPro" id="IPR011333">
    <property type="entry name" value="SKP1/BTB/POZ_sf"/>
</dbReference>
<dbReference type="PANTHER" id="PTHR24413">
    <property type="entry name" value="SPECKLE-TYPE POZ PROTEIN"/>
    <property type="match status" value="1"/>
</dbReference>
<sequence length="283" mass="32584">MSLGAALTEFVTIEKLFSWTINNANRVKREYLNDRMKCVSRFYLQSPQMTATDPYSKVKYTGNIKLSFDEFPGTATISFQSSPSSSAQYSYQINDGEIKRATNFSWNSGIKKLAIFIDVTVLRSTAFNVTSLNRNNLNKVGNQLIKMYKDDPSVKFTFKSGKESIKAIKPIMMSRSIVFKAMFETDMKEKVQNVVEITDFEAKIVQKLVEFCETDTVENLESCEIELFKIAHKYRIQELMDFAVGKMSENFTIAKIFEYLRLADLYTNELDDLKEWCLKVALK</sequence>
<accession>A0A914QRU3</accession>
<dbReference type="AlphaFoldDB" id="A0A914QRU3"/>
<evidence type="ECO:0000313" key="2">
    <source>
        <dbReference type="Proteomes" id="UP000887578"/>
    </source>
</evidence>